<dbReference type="PANTHER" id="PTHR39599:SF1">
    <property type="entry name" value="GPI-ANCHORED PROTEIN (EUROFUNG)"/>
    <property type="match status" value="1"/>
</dbReference>
<reference evidence="3 4" key="1">
    <citation type="submission" date="2015-10" db="EMBL/GenBank/DDBJ databases">
        <title>The cercosporin biosynthetic gene cluster was horizontally transferred to several fungal lineages and shown to be expanded in Cercospora beticola based on microsynteny with recipient genomes.</title>
        <authorList>
            <person name="De Jonge R."/>
            <person name="Ebert M.K."/>
            <person name="Suttle J.C."/>
            <person name="Jurick Ii W.M."/>
            <person name="Secor G.A."/>
            <person name="Thomma B.P."/>
            <person name="Van De Peer Y."/>
            <person name="Bolton M.D."/>
        </authorList>
    </citation>
    <scope>NUCLEOTIDE SEQUENCE [LARGE SCALE GENOMIC DNA]</scope>
    <source>
        <strain evidence="3 4">09-40</strain>
    </source>
</reference>
<accession>A0A2G5HMT0</accession>
<dbReference type="EMBL" id="LKMD01000105">
    <property type="protein sequence ID" value="PIA93835.1"/>
    <property type="molecule type" value="Genomic_DNA"/>
</dbReference>
<dbReference type="PANTHER" id="PTHR39599">
    <property type="entry name" value="GPI-ANCHORED PROTEIN (EUROFUNG)-RELATED-RELATED"/>
    <property type="match status" value="1"/>
</dbReference>
<sequence length="479" mass="49138">MHDRLLALPATLLALVAATTPALAHDLPWPHDLPRNAKYYPEDEPHVKRGLEAQQRLQWQEPTGMKKLGDDPGEKFFMHYWEFGEADETTRWTLQRLRHHSELGVCGNATRLLPPLEQHASDNSRSWSIFGRDIFARDFECPGGTTSCRSIGSDLCCQSGETCVNTSEGVGCCPPGATCGNEVGECDTAAGYSSCPGDGAGCCIPGAACVEGGCAFYGTATVTTNLPAPTTSSQRPTTIIVSESGQTTTVTVTASGEDNTQTVTVTEPTTIVIGGGTSRTCTAGFQSCPATLGGGCCRSDQICGASTSCLELTTTTSATAGPPVRPTSSDNSVSAANTEQISSTATSVVGCPTGFYMCSAVYLGGCCRVDRNCDTTSCPATASTDVVTNSGLTIAAAGGNAVPTTGSCANGWSTCAPDAGGGCCPSGYQCADNCINTAPGGSNTTKMAPDSAAPDVLVRGTAWSFGLVGLVTGVGMILL</sequence>
<keyword evidence="2" id="KW-0732">Signal</keyword>
<protein>
    <recommendedName>
        <fullName evidence="5">GPI anchored protein</fullName>
    </recommendedName>
</protein>
<evidence type="ECO:0000313" key="3">
    <source>
        <dbReference type="EMBL" id="PIA93835.1"/>
    </source>
</evidence>
<organism evidence="3 4">
    <name type="scientific">Cercospora beticola</name>
    <name type="common">Sugarbeet leaf spot fungus</name>
    <dbReference type="NCBI Taxonomy" id="122368"/>
    <lineage>
        <taxon>Eukaryota</taxon>
        <taxon>Fungi</taxon>
        <taxon>Dikarya</taxon>
        <taxon>Ascomycota</taxon>
        <taxon>Pezizomycotina</taxon>
        <taxon>Dothideomycetes</taxon>
        <taxon>Dothideomycetidae</taxon>
        <taxon>Mycosphaerellales</taxon>
        <taxon>Mycosphaerellaceae</taxon>
        <taxon>Cercospora</taxon>
    </lineage>
</organism>
<comment type="caution">
    <text evidence="3">The sequence shown here is derived from an EMBL/GenBank/DDBJ whole genome shotgun (WGS) entry which is preliminary data.</text>
</comment>
<feature type="chain" id="PRO_5013787841" description="GPI anchored protein" evidence="2">
    <location>
        <begin position="25"/>
        <end position="479"/>
    </location>
</feature>
<evidence type="ECO:0000256" key="1">
    <source>
        <dbReference type="SAM" id="MobiDB-lite"/>
    </source>
</evidence>
<dbReference type="OrthoDB" id="2426396at2759"/>
<evidence type="ECO:0000313" key="4">
    <source>
        <dbReference type="Proteomes" id="UP000230605"/>
    </source>
</evidence>
<name>A0A2G5HMT0_CERBT</name>
<feature type="region of interest" description="Disordered" evidence="1">
    <location>
        <begin position="317"/>
        <end position="339"/>
    </location>
</feature>
<dbReference type="Proteomes" id="UP000230605">
    <property type="component" value="Chromosome 4"/>
</dbReference>
<gene>
    <name evidence="3" type="ORF">CB0940_05170</name>
</gene>
<dbReference type="AlphaFoldDB" id="A0A2G5HMT0"/>
<evidence type="ECO:0008006" key="5">
    <source>
        <dbReference type="Google" id="ProtNLM"/>
    </source>
</evidence>
<evidence type="ECO:0000256" key="2">
    <source>
        <dbReference type="SAM" id="SignalP"/>
    </source>
</evidence>
<proteinExistence type="predicted"/>
<feature type="compositionally biased region" description="Polar residues" evidence="1">
    <location>
        <begin position="326"/>
        <end position="339"/>
    </location>
</feature>
<feature type="signal peptide" evidence="2">
    <location>
        <begin position="1"/>
        <end position="24"/>
    </location>
</feature>